<evidence type="ECO:0000259" key="17">
    <source>
        <dbReference type="PROSITE" id="PS50851"/>
    </source>
</evidence>
<keyword evidence="20" id="KW-1185">Reference proteome</keyword>
<keyword evidence="8 19" id="KW-0418">Kinase</keyword>
<keyword evidence="9" id="KW-0067">ATP-binding</keyword>
<organism evidence="19 20">
    <name type="scientific">Chloroherpeton thalassium (strain ATCC 35110 / GB-78)</name>
    <dbReference type="NCBI Taxonomy" id="517418"/>
    <lineage>
        <taxon>Bacteria</taxon>
        <taxon>Pseudomonadati</taxon>
        <taxon>Chlorobiota</taxon>
        <taxon>Chlorobiia</taxon>
        <taxon>Chlorobiales</taxon>
        <taxon>Chloroherpetonaceae</taxon>
        <taxon>Chloroherpeton</taxon>
    </lineage>
</organism>
<dbReference type="PROSITE" id="PS50894">
    <property type="entry name" value="HPT"/>
    <property type="match status" value="3"/>
</dbReference>
<dbReference type="Pfam" id="PF01627">
    <property type="entry name" value="Hpt"/>
    <property type="match status" value="3"/>
</dbReference>
<dbReference type="SMART" id="SM00260">
    <property type="entry name" value="CheW"/>
    <property type="match status" value="1"/>
</dbReference>
<dbReference type="EMBL" id="CP001100">
    <property type="protein sequence ID" value="ACF14805.1"/>
    <property type="molecule type" value="Genomic_DNA"/>
</dbReference>
<feature type="domain" description="CheW-like" evidence="17">
    <location>
        <begin position="2143"/>
        <end position="2278"/>
    </location>
</feature>
<evidence type="ECO:0000259" key="16">
    <source>
        <dbReference type="PROSITE" id="PS50110"/>
    </source>
</evidence>
<dbReference type="InterPro" id="IPR051315">
    <property type="entry name" value="Bact_Chemotaxis_CheA"/>
</dbReference>
<dbReference type="PANTHER" id="PTHR43395">
    <property type="entry name" value="SENSOR HISTIDINE KINASE CHEA"/>
    <property type="match status" value="1"/>
</dbReference>
<dbReference type="InterPro" id="IPR011006">
    <property type="entry name" value="CheY-like_superfamily"/>
</dbReference>
<dbReference type="HOGENOM" id="CLU_229020_0_0_10"/>
<dbReference type="FunFam" id="3.30.565.10:FF:000016">
    <property type="entry name" value="Chemotaxis protein CheA, putative"/>
    <property type="match status" value="1"/>
</dbReference>
<feature type="region of interest" description="Disordered" evidence="14">
    <location>
        <begin position="851"/>
        <end position="895"/>
    </location>
</feature>
<dbReference type="PROSITE" id="PS50110">
    <property type="entry name" value="RESPONSE_REGULATORY"/>
    <property type="match status" value="1"/>
</dbReference>
<feature type="domain" description="HPt" evidence="18">
    <location>
        <begin position="1477"/>
        <end position="1583"/>
    </location>
</feature>
<feature type="domain" description="Response regulatory" evidence="16">
    <location>
        <begin position="2316"/>
        <end position="2432"/>
    </location>
</feature>
<reference evidence="19 20" key="1">
    <citation type="submission" date="2008-06" db="EMBL/GenBank/DDBJ databases">
        <title>Complete sequence of Chloroherpeton thalassium ATCC 35110.</title>
        <authorList>
            <consortium name="US DOE Joint Genome Institute"/>
            <person name="Lucas S."/>
            <person name="Copeland A."/>
            <person name="Lapidus A."/>
            <person name="Glavina del Rio T."/>
            <person name="Dalin E."/>
            <person name="Tice H."/>
            <person name="Bruce D."/>
            <person name="Goodwin L."/>
            <person name="Pitluck S."/>
            <person name="Schmutz J."/>
            <person name="Larimer F."/>
            <person name="Land M."/>
            <person name="Hauser L."/>
            <person name="Kyrpides N."/>
            <person name="Mikhailova N."/>
            <person name="Liu Z."/>
            <person name="Li T."/>
            <person name="Zhao F."/>
            <person name="Overmann J."/>
            <person name="Bryant D.A."/>
            <person name="Richardson P."/>
        </authorList>
    </citation>
    <scope>NUCLEOTIDE SEQUENCE [LARGE SCALE GENOMIC DNA]</scope>
    <source>
        <strain evidence="20">ATCC 35110 / GB-78</strain>
    </source>
</reference>
<evidence type="ECO:0000256" key="9">
    <source>
        <dbReference type="ARBA" id="ARBA00022840"/>
    </source>
</evidence>
<sequence length="2433" mass="271445">MLQSISTHLIKMVEDALQESQHSVFLHDYVADVPALEQTKSPEDISSFAAESEQLFSSFSNNEIEEDSETLPSLSEEAMQAFTSEIESELTQEAQPEQQAAAKQEESKTHQVKDTSYAFFIKAILEKVQKQLPKNEAGNQAEKALSKILSHSDICAVLAGSTIPCLINFVDFISNLEAKKIDLSTLSGYSIEIIEELNQALTNHFAQGGTFTLHVEEISDDDGNENVDSEVLSKEKQLDEKYYNFTHTVLDQVKINLQNQPSIVNYLESLGEKKHITQELSNSDIECLKNFGLFLSKSRQKAIDPEVFLDNATDIISTITRELSEVEKRTSSPKIEDIEEAVSALDINTEFPLDTDIPTFSDFNLGDITEEITNIALDDEQLLPDLLQETEPAKEAKSPVELKPEGYIEFVAAILNQVKSELHHSPDALHLIQLLLKAENLIPAISETGIACLTGFAEFVELAEKNQLPIENLLEHREGIVNALIGELKTYQAEPQPEDATSEKQQLEIEQKAVQSEPDQTHLAEKRKARHEFPIADVDETLSLTDLFVGKETLPETTKAEIQENDDNRLEAFPEETDSAIVATLEVEGELQLPALEDDLEISSPEQAFSDSPADELQLPALEDDLEISSPEQAFSDSPADELQLPALEDDLEISSPEQAFSDAPADKLQLPALEDDLEISSPEQAFSDAPADELQLPALEDDLEISSPEQAFSDAPADELQLPALEDDLEISSPEPERIQDEADIAKAEPEITSLENDDLEGFDELIVQDNVADEPSENISPMAGSLEDFLTIDEDEIEFDTSENIVSEDNIETTTVDKIPEAAPEENLDDDLSGDFFNEDLELLSGNEDFNTFTASPKSEKEIEPASYFEEPAGPSTSAPPPPEESQEPELEDIFNSDLLLDESLVDDSDLLSEDIDYSSTFKNIDTPKNEDQELEFLGDTLLDDSFETFENLTDSVEETQDDLQEDSTLQTQPEEIQLESLDENIQLESNEISEAEIDDLFAFDSDSETEEMPESIVQSEIETASLSDLQDDDSLTSEGAAEDISDELSIPDDETRLLDEIDLSESAPETDMLTSSSDDESLTVERASEEDFEQKEEPDEQFADKDDATPPHDNLDIFISDNLTLNDDIELTEETDVFDEIEAFRKKMELLTKPHHDFSELGDSIAETHEDLFLPDTPESEQNPTAQSEFTSEASREADSTRDLFINDSPEETDLDTEHPLTASEETLSSSELETESETELEQPSSPIEIEPTLEETTALPEDAPMNFEDAPSQDDTLAGLFSDDETENIINESFALDDSFLNDDNLVLDDAAFSETEETEAEIESESTPKFEPDEIQAIFLEEAYEYLEKLNEDLLELDKTSGTLQPDLINGVLRSSHTLKGSAAMVQLHHISELGHKMEDALQVVRDKNLKTPPELVDLLFHAVDAITAMIKHFRETGKDDNDKCEAIIETLVDYTQQLETKGEITSASSKSRFEPDEIQQAFLEEAEEYLENLNIDLLQLDKLFGTEQPEIIHRVLRSAHTIKGSAAMVQLRNISELAHKMEDSLQIVRDKNLKVPRLLVDTLFQSVDAITEMTNHFKKTGEDSNEHTKELIDTLAEYEKQLADTGEIKAIAKKGLFKPNEIQQVFLEEASEFIDKLNVDLLDLDKAAGTIQPDLVNRVMREAHTLKGSAAMVQLHNISELAHKMEDSLQFVRDNNISIPRPLVDVLFQSVDVINEMINHFKKTGTDNSSNQPELVALLQSYFQQLEEKGDIVEVGKSQQLIHAAEPNEALSKASATPKAAPTLVAEQTVRIDITALNNLVNLSAELVIARNRLNNELSSIYGIINQFLKERNALGQISKKITVSIQKGAKGKAAKEEEIDEDAQDLIQAIPVASAAVTFSDVLKEFSESEFDRFSDLDIISRDVKSSILNFDDSIKELRDLTTFINQNIVKVSNIANDLNRVIVGMRMVPVKQMFIRFSRSVRDIAKNEEKKINLLTEGDDTKLDKMVMEDVIEPMMHIVRNAIGHGLEKPEERRKNGKNETGQLILRAYQKGNRVILEVEDDGKGISVEKVKRKAIEKGIITESEATTITPEATTELIFRPGFSTAEKVTELHGRGVGLDVVYTTIRNLKGFVNIETKEGQGTKFIISLPLTLAISDALLIEAAGNTYAIPLDMVFETVNIPDYAIEHEDNKMFVNIRNERIELAYLNALLNYNSDILKFKAMLPVVVIELEDRKVAVGIEKLINKEEIVVKTLGSHLRNVRGVIGATIMGDGQVVIILDMNYLLRAPEAKGRDVYITFESQPTQKEVAKEIEEPKRQKRKRKGEKITVLAADDSPSVRKYIQSVLHQADIDVVSVDDGLNALNKLPTANCDLIITDLEMPRMNGFELVSEVRKLSQYKDIPIIVVTARAGDKHRRKGIELGANAFLNKPFDPVQLIETIESFVS</sequence>
<evidence type="ECO:0000256" key="11">
    <source>
        <dbReference type="ARBA" id="ARBA00035100"/>
    </source>
</evidence>
<dbReference type="Proteomes" id="UP000001208">
    <property type="component" value="Chromosome"/>
</dbReference>
<dbReference type="EC" id="2.7.13.3" evidence="2"/>
<dbReference type="SMART" id="SM00387">
    <property type="entry name" value="HATPase_c"/>
    <property type="match status" value="1"/>
</dbReference>
<dbReference type="InterPro" id="IPR001789">
    <property type="entry name" value="Sig_transdc_resp-reg_receiver"/>
</dbReference>
<accession>B3QWP5</accession>
<feature type="domain" description="HPt" evidence="18">
    <location>
        <begin position="1333"/>
        <end position="1439"/>
    </location>
</feature>
<feature type="compositionally biased region" description="Acidic residues" evidence="14">
    <location>
        <begin position="1032"/>
        <end position="1055"/>
    </location>
</feature>
<proteinExistence type="predicted"/>
<dbReference type="eggNOG" id="COG0745">
    <property type="taxonomic scope" value="Bacteria"/>
</dbReference>
<evidence type="ECO:0000256" key="13">
    <source>
        <dbReference type="PROSITE-ProRule" id="PRU00169"/>
    </source>
</evidence>
<evidence type="ECO:0000259" key="15">
    <source>
        <dbReference type="PROSITE" id="PS50109"/>
    </source>
</evidence>
<dbReference type="Pfam" id="PF02518">
    <property type="entry name" value="HATPase_c"/>
    <property type="match status" value="1"/>
</dbReference>
<dbReference type="Gene3D" id="3.30.565.10">
    <property type="entry name" value="Histidine kinase-like ATPase, C-terminal domain"/>
    <property type="match status" value="1"/>
</dbReference>
<dbReference type="Gene3D" id="3.40.50.2300">
    <property type="match status" value="1"/>
</dbReference>
<keyword evidence="7" id="KW-0547">Nucleotide-binding</keyword>
<feature type="compositionally biased region" description="Polar residues" evidence="14">
    <location>
        <begin position="1183"/>
        <end position="1196"/>
    </location>
</feature>
<feature type="region of interest" description="Disordered" evidence="14">
    <location>
        <begin position="86"/>
        <end position="109"/>
    </location>
</feature>
<dbReference type="SMART" id="SM01231">
    <property type="entry name" value="H-kinase_dim"/>
    <property type="match status" value="1"/>
</dbReference>
<feature type="modified residue" description="Phosphohistidine" evidence="12">
    <location>
        <position position="1526"/>
    </location>
</feature>
<dbReference type="Gene3D" id="1.20.120.160">
    <property type="entry name" value="HPT domain"/>
    <property type="match status" value="3"/>
</dbReference>
<dbReference type="eggNOG" id="COG2198">
    <property type="taxonomic scope" value="Bacteria"/>
</dbReference>
<feature type="domain" description="HPt" evidence="18">
    <location>
        <begin position="1621"/>
        <end position="1727"/>
    </location>
</feature>
<name>B3QWP5_CHLT3</name>
<evidence type="ECO:0000256" key="3">
    <source>
        <dbReference type="ARBA" id="ARBA00021495"/>
    </source>
</evidence>
<dbReference type="SUPFAM" id="SSF55874">
    <property type="entry name" value="ATPase domain of HSP90 chaperone/DNA topoisomerase II/histidine kinase"/>
    <property type="match status" value="1"/>
</dbReference>
<dbReference type="Pfam" id="PF01584">
    <property type="entry name" value="CheW"/>
    <property type="match status" value="1"/>
</dbReference>
<evidence type="ECO:0000256" key="14">
    <source>
        <dbReference type="SAM" id="MobiDB-lite"/>
    </source>
</evidence>
<dbReference type="InterPro" id="IPR008207">
    <property type="entry name" value="Sig_transdc_His_kin_Hpt_dom"/>
</dbReference>
<dbReference type="PROSITE" id="PS50851">
    <property type="entry name" value="CHEW"/>
    <property type="match status" value="1"/>
</dbReference>
<evidence type="ECO:0000256" key="2">
    <source>
        <dbReference type="ARBA" id="ARBA00012438"/>
    </source>
</evidence>
<dbReference type="InterPro" id="IPR036641">
    <property type="entry name" value="HPT_dom_sf"/>
</dbReference>
<dbReference type="SUPFAM" id="SSF50341">
    <property type="entry name" value="CheW-like"/>
    <property type="match status" value="1"/>
</dbReference>
<evidence type="ECO:0000256" key="6">
    <source>
        <dbReference type="ARBA" id="ARBA00022679"/>
    </source>
</evidence>
<dbReference type="STRING" id="517418.Ctha_2355"/>
<evidence type="ECO:0000256" key="5">
    <source>
        <dbReference type="ARBA" id="ARBA00022553"/>
    </source>
</evidence>
<dbReference type="PRINTS" id="PR00344">
    <property type="entry name" value="BCTRLSENSOR"/>
</dbReference>
<feature type="compositionally biased region" description="Basic and acidic residues" evidence="14">
    <location>
        <begin position="1105"/>
        <end position="1118"/>
    </location>
</feature>
<evidence type="ECO:0000256" key="1">
    <source>
        <dbReference type="ARBA" id="ARBA00000085"/>
    </source>
</evidence>
<evidence type="ECO:0000259" key="18">
    <source>
        <dbReference type="PROSITE" id="PS50894"/>
    </source>
</evidence>
<feature type="modified residue" description="Phosphohistidine" evidence="12">
    <location>
        <position position="1670"/>
    </location>
</feature>
<dbReference type="InterPro" id="IPR036061">
    <property type="entry name" value="CheW-like_dom_sf"/>
</dbReference>
<evidence type="ECO:0000256" key="10">
    <source>
        <dbReference type="ARBA" id="ARBA00023012"/>
    </source>
</evidence>
<protein>
    <recommendedName>
        <fullName evidence="3">Chemotaxis protein CheA</fullName>
        <ecNumber evidence="2">2.7.13.3</ecNumber>
    </recommendedName>
</protein>
<dbReference type="eggNOG" id="COG0643">
    <property type="taxonomic scope" value="Bacteria"/>
</dbReference>
<feature type="region of interest" description="Disordered" evidence="14">
    <location>
        <begin position="1026"/>
        <end position="1118"/>
    </location>
</feature>
<dbReference type="GO" id="GO:0006935">
    <property type="term" value="P:chemotaxis"/>
    <property type="evidence" value="ECO:0007669"/>
    <property type="project" value="UniProtKB-KW"/>
</dbReference>
<dbReference type="SMART" id="SM00448">
    <property type="entry name" value="REC"/>
    <property type="match status" value="1"/>
</dbReference>
<dbReference type="InterPro" id="IPR036890">
    <property type="entry name" value="HATPase_C_sf"/>
</dbReference>
<keyword evidence="10" id="KW-0902">Two-component regulatory system</keyword>
<feature type="modified residue" description="Phosphohistidine" evidence="12">
    <location>
        <position position="1382"/>
    </location>
</feature>
<evidence type="ECO:0000256" key="7">
    <source>
        <dbReference type="ARBA" id="ARBA00022741"/>
    </source>
</evidence>
<evidence type="ECO:0000313" key="19">
    <source>
        <dbReference type="EMBL" id="ACF14805.1"/>
    </source>
</evidence>
<feature type="domain" description="Histidine kinase" evidence="15">
    <location>
        <begin position="1926"/>
        <end position="2141"/>
    </location>
</feature>
<dbReference type="SUPFAM" id="SSF52172">
    <property type="entry name" value="CheY-like"/>
    <property type="match status" value="1"/>
</dbReference>
<dbReference type="SMART" id="SM00073">
    <property type="entry name" value="HPT"/>
    <property type="match status" value="3"/>
</dbReference>
<comment type="catalytic activity">
    <reaction evidence="1">
        <text>ATP + protein L-histidine = ADP + protein N-phospho-L-histidine.</text>
        <dbReference type="EC" id="2.7.13.3"/>
    </reaction>
</comment>
<dbReference type="InterPro" id="IPR005467">
    <property type="entry name" value="His_kinase_dom"/>
</dbReference>
<feature type="region of interest" description="Disordered" evidence="14">
    <location>
        <begin position="954"/>
        <end position="978"/>
    </location>
</feature>
<evidence type="ECO:0000256" key="4">
    <source>
        <dbReference type="ARBA" id="ARBA00022500"/>
    </source>
</evidence>
<feature type="modified residue" description="4-aspartylphosphate" evidence="13">
    <location>
        <position position="2365"/>
    </location>
</feature>
<dbReference type="InterPro" id="IPR037006">
    <property type="entry name" value="CheA-like_homodim_sf"/>
</dbReference>
<dbReference type="PANTHER" id="PTHR43395:SF10">
    <property type="entry name" value="CHEMOTAXIS PROTEIN CHEA"/>
    <property type="match status" value="1"/>
</dbReference>
<dbReference type="SUPFAM" id="SSF47226">
    <property type="entry name" value="Histidine-containing phosphotransfer domain, HPT domain"/>
    <property type="match status" value="3"/>
</dbReference>
<feature type="region of interest" description="Disordered" evidence="14">
    <location>
        <begin position="603"/>
        <end position="695"/>
    </location>
</feature>
<evidence type="ECO:0000313" key="20">
    <source>
        <dbReference type="Proteomes" id="UP000001208"/>
    </source>
</evidence>
<dbReference type="InterPro" id="IPR002545">
    <property type="entry name" value="CheW-lke_dom"/>
</dbReference>
<comment type="function">
    <text evidence="11">Involved in the transmission of sensory signals from the chemoreceptors to the flagellar motors. CheA is autophosphorylated; it can transfer its phosphate group to either CheB or CheY.</text>
</comment>
<dbReference type="GO" id="GO:0005737">
    <property type="term" value="C:cytoplasm"/>
    <property type="evidence" value="ECO:0007669"/>
    <property type="project" value="InterPro"/>
</dbReference>
<dbReference type="InterPro" id="IPR003594">
    <property type="entry name" value="HATPase_dom"/>
</dbReference>
<dbReference type="Gene3D" id="1.10.287.560">
    <property type="entry name" value="Histidine kinase CheA-like, homodimeric domain"/>
    <property type="match status" value="1"/>
</dbReference>
<dbReference type="PROSITE" id="PS50109">
    <property type="entry name" value="HIS_KIN"/>
    <property type="match status" value="1"/>
</dbReference>
<evidence type="ECO:0000256" key="12">
    <source>
        <dbReference type="PROSITE-ProRule" id="PRU00110"/>
    </source>
</evidence>
<dbReference type="KEGG" id="cts:Ctha_2355"/>
<feature type="compositionally biased region" description="Acidic residues" evidence="14">
    <location>
        <begin position="1080"/>
        <end position="1104"/>
    </location>
</feature>
<dbReference type="Pfam" id="PF02895">
    <property type="entry name" value="H-kinase_dim"/>
    <property type="match status" value="1"/>
</dbReference>
<dbReference type="GO" id="GO:0005524">
    <property type="term" value="F:ATP binding"/>
    <property type="evidence" value="ECO:0007669"/>
    <property type="project" value="UniProtKB-KW"/>
</dbReference>
<dbReference type="InterPro" id="IPR004105">
    <property type="entry name" value="CheA-like_dim"/>
</dbReference>
<dbReference type="CDD" id="cd00088">
    <property type="entry name" value="HPT"/>
    <property type="match status" value="3"/>
</dbReference>
<dbReference type="CDD" id="cd16916">
    <property type="entry name" value="HATPase_CheA-like"/>
    <property type="match status" value="1"/>
</dbReference>
<feature type="region of interest" description="Disordered" evidence="14">
    <location>
        <begin position="1176"/>
        <end position="1253"/>
    </location>
</feature>
<feature type="compositionally biased region" description="Acidic residues" evidence="14">
    <location>
        <begin position="958"/>
        <end position="968"/>
    </location>
</feature>
<gene>
    <name evidence="19" type="ordered locus">Ctha_2355</name>
</gene>
<evidence type="ECO:0000256" key="8">
    <source>
        <dbReference type="ARBA" id="ARBA00022777"/>
    </source>
</evidence>
<feature type="compositionally biased region" description="Low complexity" evidence="14">
    <location>
        <begin position="92"/>
        <end position="102"/>
    </location>
</feature>
<dbReference type="InterPro" id="IPR004358">
    <property type="entry name" value="Sig_transdc_His_kin-like_C"/>
</dbReference>
<dbReference type="GO" id="GO:0000155">
    <property type="term" value="F:phosphorelay sensor kinase activity"/>
    <property type="evidence" value="ECO:0007669"/>
    <property type="project" value="InterPro"/>
</dbReference>
<keyword evidence="5 13" id="KW-0597">Phosphoprotein</keyword>
<dbReference type="Gene3D" id="2.30.30.40">
    <property type="entry name" value="SH3 Domains"/>
    <property type="match status" value="1"/>
</dbReference>
<keyword evidence="6" id="KW-0808">Transferase</keyword>
<keyword evidence="4" id="KW-0145">Chemotaxis</keyword>
<dbReference type="Pfam" id="PF00072">
    <property type="entry name" value="Response_reg"/>
    <property type="match status" value="1"/>
</dbReference>